<proteinExistence type="predicted"/>
<evidence type="ECO:0000313" key="3">
    <source>
        <dbReference type="Proteomes" id="UP000030170"/>
    </source>
</evidence>
<feature type="compositionally biased region" description="Basic and acidic residues" evidence="1">
    <location>
        <begin position="10"/>
        <end position="25"/>
    </location>
</feature>
<comment type="caution">
    <text evidence="2">The sequence shown here is derived from an EMBL/GenBank/DDBJ whole genome shotgun (WGS) entry which is preliminary data.</text>
</comment>
<reference evidence="2 3" key="1">
    <citation type="journal article" date="2014" name="Mol. Ecol.">
        <title>Evolution of Synechococcus.</title>
        <authorList>
            <person name="Dvorak P."/>
            <person name="Casamatta D."/>
            <person name="Hasler P."/>
            <person name="Poulickova A."/>
            <person name="Ondrej V."/>
            <person name="Sanges R."/>
        </authorList>
    </citation>
    <scope>NUCLEOTIDE SEQUENCE [LARGE SCALE GENOMIC DNA]</scope>
    <source>
        <strain evidence="2 3">CAUP A 1101</strain>
    </source>
</reference>
<dbReference type="STRING" id="1497020.DO97_08645"/>
<gene>
    <name evidence="2" type="ORF">DO97_08645</name>
</gene>
<dbReference type="AlphaFoldDB" id="A0A098TJN8"/>
<evidence type="ECO:0000313" key="2">
    <source>
        <dbReference type="EMBL" id="KGF72436.1"/>
    </source>
</evidence>
<evidence type="ECO:0000256" key="1">
    <source>
        <dbReference type="SAM" id="MobiDB-lite"/>
    </source>
</evidence>
<dbReference type="EMBL" id="JJML01000026">
    <property type="protein sequence ID" value="KGF72436.1"/>
    <property type="molecule type" value="Genomic_DNA"/>
</dbReference>
<keyword evidence="3" id="KW-1185">Reference proteome</keyword>
<organism evidence="2 3">
    <name type="scientific">Neosynechococcus sphagnicola sy1</name>
    <dbReference type="NCBI Taxonomy" id="1497020"/>
    <lineage>
        <taxon>Bacteria</taxon>
        <taxon>Bacillati</taxon>
        <taxon>Cyanobacteriota</taxon>
        <taxon>Cyanophyceae</taxon>
        <taxon>Neosynechococcales</taxon>
        <taxon>Neosynechococcaceae</taxon>
        <taxon>Neosynechococcus</taxon>
    </lineage>
</organism>
<accession>A0A098TJN8</accession>
<name>A0A098TJN8_9CYAN</name>
<protein>
    <submittedName>
        <fullName evidence="2">Uncharacterized protein</fullName>
    </submittedName>
</protein>
<feature type="region of interest" description="Disordered" evidence="1">
    <location>
        <begin position="1"/>
        <end position="25"/>
    </location>
</feature>
<dbReference type="Proteomes" id="UP000030170">
    <property type="component" value="Unassembled WGS sequence"/>
</dbReference>
<sequence>MKSSKILGEQIRDGRKTKTGNHAESRILGKSLKQAKGGTQKERSQMLWWLKTRRAIANIRS</sequence>